<reference evidence="2" key="1">
    <citation type="journal article" date="2018" name="Genome Biol.">
        <title>SKESA: strategic k-mer extension for scrupulous assemblies.</title>
        <authorList>
            <person name="Souvorov A."/>
            <person name="Agarwala R."/>
            <person name="Lipman D.J."/>
        </authorList>
    </citation>
    <scope>NUCLEOTIDE SEQUENCE</scope>
    <source>
        <strain evidence="2">Escherichia coli</strain>
    </source>
</reference>
<dbReference type="Proteomes" id="UP000870292">
    <property type="component" value="Unassembled WGS sequence"/>
</dbReference>
<dbReference type="Pfam" id="PF18883">
    <property type="entry name" value="AC_1"/>
    <property type="match status" value="1"/>
</dbReference>
<name>A0A8H9W361_ECOLX</name>
<dbReference type="NCBIfam" id="TIGR01414">
    <property type="entry name" value="autotrans_barl"/>
    <property type="match status" value="1"/>
</dbReference>
<dbReference type="Pfam" id="PF03797">
    <property type="entry name" value="Autotransporter"/>
    <property type="match status" value="1"/>
</dbReference>
<dbReference type="InterPro" id="IPR012332">
    <property type="entry name" value="Autotransporter_pectin_lyase_C"/>
</dbReference>
<organism evidence="2">
    <name type="scientific">Escherichia coli</name>
    <dbReference type="NCBI Taxonomy" id="562"/>
    <lineage>
        <taxon>Bacteria</taxon>
        <taxon>Pseudomonadati</taxon>
        <taxon>Pseudomonadota</taxon>
        <taxon>Gammaproteobacteria</taxon>
        <taxon>Enterobacterales</taxon>
        <taxon>Enterobacteriaceae</taxon>
        <taxon>Escherichia</taxon>
    </lineage>
</organism>
<dbReference type="SMART" id="SM00869">
    <property type="entry name" value="Autotransporter"/>
    <property type="match status" value="1"/>
</dbReference>
<dbReference type="SUPFAM" id="SSF103515">
    <property type="entry name" value="Autotransporter"/>
    <property type="match status" value="1"/>
</dbReference>
<dbReference type="PROSITE" id="PS51208">
    <property type="entry name" value="AUTOTRANSPORTER"/>
    <property type="match status" value="1"/>
</dbReference>
<reference evidence="2" key="2">
    <citation type="submission" date="2021-03" db="EMBL/GenBank/DDBJ databases">
        <authorList>
            <consortium name="NCBI Pathogen Detection Project"/>
        </authorList>
    </citation>
    <scope>NUCLEOTIDE SEQUENCE</scope>
    <source>
        <strain evidence="2">Escherichia coli</strain>
    </source>
</reference>
<sequence length="508" mass="55670">TGMTDIIQGTVILGNADSPVMLGSNQVIVEEQGKLSGFGGVAGNLSNSGIVDLTTYMPGNILTVGGNYTGRNGLILLQTETGGDNSKTDRLVIKGNASGRTRVAVTQAGGTGAETLNGIEVIHVSGNADNAEFIQTERITAGAYDYILKRGQGINSTNWYLISRKDIPVPQPEAVPESHDNNLRPEAGSYVASIAAANNLFVTNLYERQGQELYISHMTGEENEAGIWMYNKGKHNRWRDNSSQLRTRGNSYVVLIGGDIAQWSLNGTDRWHTGMMAGYGHNNNSTNALSTGYHSEGRMNGYTAGLYATWYANDETHNGSYLDSWLQYSWFDNHINGERLPAESWKSKGFTVSLEAGYSWKAGEFTDNYKGSHEWYVQPQLQVVRMNVKSDKYHESNGTSIENTGNGNILTRLGARTWLTSKNGKNTRYAVPFRPFVEAHWLHNSRVFGTSMNGVSIYQDGARDIGEINGGVVGMITPEVAFRADAGIQLGEHGYHNTSAMLSVEYRF</sequence>
<dbReference type="InterPro" id="IPR036709">
    <property type="entry name" value="Autotransporte_beta_dom_sf"/>
</dbReference>
<protein>
    <submittedName>
        <fullName evidence="2">Autotransporter outer membrane beta-barrel domain-containing protein</fullName>
    </submittedName>
</protein>
<dbReference type="AlphaFoldDB" id="A0A8H9W361"/>
<gene>
    <name evidence="2" type="ORF">J0541_005583</name>
</gene>
<dbReference type="InterPro" id="IPR050909">
    <property type="entry name" value="Bact_Autotransporter_VF"/>
</dbReference>
<dbReference type="InterPro" id="IPR043990">
    <property type="entry name" value="AC_1"/>
</dbReference>
<evidence type="ECO:0000313" key="2">
    <source>
        <dbReference type="EMBL" id="HBB1576495.1"/>
    </source>
</evidence>
<dbReference type="InterPro" id="IPR006315">
    <property type="entry name" value="OM_autotransptr_brl_dom"/>
</dbReference>
<dbReference type="SUPFAM" id="SSF51126">
    <property type="entry name" value="Pectin lyase-like"/>
    <property type="match status" value="1"/>
</dbReference>
<comment type="caution">
    <text evidence="2">The sequence shown here is derived from an EMBL/GenBank/DDBJ whole genome shotgun (WGS) entry which is preliminary data.</text>
</comment>
<evidence type="ECO:0000259" key="1">
    <source>
        <dbReference type="PROSITE" id="PS51208"/>
    </source>
</evidence>
<dbReference type="Gene3D" id="2.40.128.130">
    <property type="entry name" value="Autotransporter beta-domain"/>
    <property type="match status" value="1"/>
</dbReference>
<dbReference type="EMBL" id="DADUEU010000105">
    <property type="protein sequence ID" value="HBB1576495.1"/>
    <property type="molecule type" value="Genomic_DNA"/>
</dbReference>
<dbReference type="CDD" id="cd01344">
    <property type="entry name" value="PL2_Passenger_AT"/>
    <property type="match status" value="1"/>
</dbReference>
<dbReference type="InterPro" id="IPR011050">
    <property type="entry name" value="Pectin_lyase_fold/virulence"/>
</dbReference>
<dbReference type="Gene3D" id="2.160.20.20">
    <property type="match status" value="1"/>
</dbReference>
<dbReference type="PANTHER" id="PTHR12338">
    <property type="entry name" value="AUTOTRANSPORTER"/>
    <property type="match status" value="1"/>
</dbReference>
<dbReference type="InterPro" id="IPR005546">
    <property type="entry name" value="Autotransporte_beta"/>
</dbReference>
<dbReference type="GO" id="GO:0019867">
    <property type="term" value="C:outer membrane"/>
    <property type="evidence" value="ECO:0007669"/>
    <property type="project" value="InterPro"/>
</dbReference>
<dbReference type="PANTHER" id="PTHR12338:SF5">
    <property type="entry name" value="ANTIGEN 43-RELATED"/>
    <property type="match status" value="1"/>
</dbReference>
<feature type="non-terminal residue" evidence="2">
    <location>
        <position position="1"/>
    </location>
</feature>
<feature type="domain" description="Autotransporter" evidence="1">
    <location>
        <begin position="220"/>
        <end position="508"/>
    </location>
</feature>
<accession>A0A8H9W361</accession>
<proteinExistence type="predicted"/>